<feature type="transmembrane region" description="Helical" evidence="5">
    <location>
        <begin position="106"/>
        <end position="127"/>
    </location>
</feature>
<evidence type="ECO:0000313" key="8">
    <source>
        <dbReference type="Proteomes" id="UP000006765"/>
    </source>
</evidence>
<dbReference type="EMBL" id="AMGO01000052">
    <property type="protein sequence ID" value="EKE43515.1"/>
    <property type="molecule type" value="Genomic_DNA"/>
</dbReference>
<dbReference type="Pfam" id="PF04893">
    <property type="entry name" value="Yip1"/>
    <property type="match status" value="1"/>
</dbReference>
<evidence type="ECO:0000313" key="7">
    <source>
        <dbReference type="EMBL" id="EKE43515.1"/>
    </source>
</evidence>
<dbReference type="STRING" id="1231392.OCGS_2247"/>
<dbReference type="RefSeq" id="WP_007427399.1">
    <property type="nucleotide sequence ID" value="NZ_AMGO01000052.1"/>
</dbReference>
<comment type="caution">
    <text evidence="7">The sequence shown here is derived from an EMBL/GenBank/DDBJ whole genome shotgun (WGS) entry which is preliminary data.</text>
</comment>
<keyword evidence="4 5" id="KW-0472">Membrane</keyword>
<comment type="subcellular location">
    <subcellularLocation>
        <location evidence="1">Membrane</location>
        <topology evidence="1">Multi-pass membrane protein</topology>
    </subcellularLocation>
</comment>
<dbReference type="GO" id="GO:0016020">
    <property type="term" value="C:membrane"/>
    <property type="evidence" value="ECO:0007669"/>
    <property type="project" value="UniProtKB-SubCell"/>
</dbReference>
<keyword evidence="8" id="KW-1185">Reference proteome</keyword>
<keyword evidence="2 5" id="KW-0812">Transmembrane</keyword>
<gene>
    <name evidence="7" type="ORF">OCGS_2247</name>
</gene>
<protein>
    <recommendedName>
        <fullName evidence="6">Yip1 domain-containing protein</fullName>
    </recommendedName>
</protein>
<feature type="transmembrane region" description="Helical" evidence="5">
    <location>
        <begin position="139"/>
        <end position="159"/>
    </location>
</feature>
<sequence>MALTLDILASYRDPGRVLRRRLDGPRDGRDEARALVTLMLACFIVFVAQWPRLSREAFETGRPLDMLVGGALLGWLFIAPLFFYGLAAISHLVARMAGGRATWLQARMALFWALLAASPLWLLWGLMSGMLVAHLAVDMVGIAALVAFAIIWIAGLWSVERGR</sequence>
<dbReference type="eggNOG" id="ENOG5032FFG">
    <property type="taxonomic scope" value="Bacteria"/>
</dbReference>
<dbReference type="Proteomes" id="UP000006765">
    <property type="component" value="Unassembled WGS sequence"/>
</dbReference>
<evidence type="ECO:0000256" key="5">
    <source>
        <dbReference type="SAM" id="Phobius"/>
    </source>
</evidence>
<dbReference type="OrthoDB" id="7771437at2"/>
<evidence type="ECO:0000256" key="3">
    <source>
        <dbReference type="ARBA" id="ARBA00022989"/>
    </source>
</evidence>
<feature type="transmembrane region" description="Helical" evidence="5">
    <location>
        <begin position="72"/>
        <end position="94"/>
    </location>
</feature>
<evidence type="ECO:0000256" key="4">
    <source>
        <dbReference type="ARBA" id="ARBA00023136"/>
    </source>
</evidence>
<keyword evidence="3 5" id="KW-1133">Transmembrane helix</keyword>
<evidence type="ECO:0000256" key="1">
    <source>
        <dbReference type="ARBA" id="ARBA00004141"/>
    </source>
</evidence>
<dbReference type="AlphaFoldDB" id="K2I3R8"/>
<organism evidence="7 8">
    <name type="scientific">Oceaniovalibus guishaninsula JLT2003</name>
    <dbReference type="NCBI Taxonomy" id="1231392"/>
    <lineage>
        <taxon>Bacteria</taxon>
        <taxon>Pseudomonadati</taxon>
        <taxon>Pseudomonadota</taxon>
        <taxon>Alphaproteobacteria</taxon>
        <taxon>Rhodobacterales</taxon>
        <taxon>Roseobacteraceae</taxon>
        <taxon>Oceaniovalibus</taxon>
    </lineage>
</organism>
<name>K2I3R8_9RHOB</name>
<proteinExistence type="predicted"/>
<evidence type="ECO:0000256" key="2">
    <source>
        <dbReference type="ARBA" id="ARBA00022692"/>
    </source>
</evidence>
<feature type="domain" description="Yip1" evidence="6">
    <location>
        <begin position="11"/>
        <end position="159"/>
    </location>
</feature>
<dbReference type="InterPro" id="IPR006977">
    <property type="entry name" value="Yip1_dom"/>
</dbReference>
<accession>K2I3R8</accession>
<dbReference type="PATRIC" id="fig|1231392.3.peg.2259"/>
<evidence type="ECO:0000259" key="6">
    <source>
        <dbReference type="Pfam" id="PF04893"/>
    </source>
</evidence>
<feature type="transmembrane region" description="Helical" evidence="5">
    <location>
        <begin position="34"/>
        <end position="52"/>
    </location>
</feature>
<reference evidence="7 8" key="1">
    <citation type="journal article" date="2012" name="J. Bacteriol.">
        <title>Draft Genome Sequence of Oceaniovalibus guishaninsula JLT2003T.</title>
        <authorList>
            <person name="Tang K."/>
            <person name="Liu K."/>
            <person name="Jiao N."/>
        </authorList>
    </citation>
    <scope>NUCLEOTIDE SEQUENCE [LARGE SCALE GENOMIC DNA]</scope>
    <source>
        <strain evidence="7 8">JLT2003</strain>
    </source>
</reference>